<reference evidence="1 2" key="1">
    <citation type="journal article" date="2019" name="Commun. Biol.">
        <title>The bagworm genome reveals a unique fibroin gene that provides high tensile strength.</title>
        <authorList>
            <person name="Kono N."/>
            <person name="Nakamura H."/>
            <person name="Ohtoshi R."/>
            <person name="Tomita M."/>
            <person name="Numata K."/>
            <person name="Arakawa K."/>
        </authorList>
    </citation>
    <scope>NUCLEOTIDE SEQUENCE [LARGE SCALE GENOMIC DNA]</scope>
</reference>
<gene>
    <name evidence="1" type="ORF">EVAR_81754_1</name>
</gene>
<name>A0A4C1UHB5_EUMVA</name>
<organism evidence="1 2">
    <name type="scientific">Eumeta variegata</name>
    <name type="common">Bagworm moth</name>
    <name type="synonym">Eumeta japonica</name>
    <dbReference type="NCBI Taxonomy" id="151549"/>
    <lineage>
        <taxon>Eukaryota</taxon>
        <taxon>Metazoa</taxon>
        <taxon>Ecdysozoa</taxon>
        <taxon>Arthropoda</taxon>
        <taxon>Hexapoda</taxon>
        <taxon>Insecta</taxon>
        <taxon>Pterygota</taxon>
        <taxon>Neoptera</taxon>
        <taxon>Endopterygota</taxon>
        <taxon>Lepidoptera</taxon>
        <taxon>Glossata</taxon>
        <taxon>Ditrysia</taxon>
        <taxon>Tineoidea</taxon>
        <taxon>Psychidae</taxon>
        <taxon>Oiketicinae</taxon>
        <taxon>Eumeta</taxon>
    </lineage>
</organism>
<keyword evidence="2" id="KW-1185">Reference proteome</keyword>
<sequence>MASVRGSPLLRENENSMRRSVVRMSLARIVRRSRSACARAGAVVSNDYLRQGGAKWIMSKGKQAVQTIAKPELIRNMYLLRVRGDWKGIVHYELLPWGKTIKFGSLLPSADDTRQEEKNGQN</sequence>
<dbReference type="EMBL" id="BGZK01000173">
    <property type="protein sequence ID" value="GBP25873.1"/>
    <property type="molecule type" value="Genomic_DNA"/>
</dbReference>
<proteinExistence type="predicted"/>
<protein>
    <submittedName>
        <fullName evidence="1">Uncharacterized protein</fullName>
    </submittedName>
</protein>
<evidence type="ECO:0000313" key="1">
    <source>
        <dbReference type="EMBL" id="GBP25873.1"/>
    </source>
</evidence>
<accession>A0A4C1UHB5</accession>
<comment type="caution">
    <text evidence="1">The sequence shown here is derived from an EMBL/GenBank/DDBJ whole genome shotgun (WGS) entry which is preliminary data.</text>
</comment>
<evidence type="ECO:0000313" key="2">
    <source>
        <dbReference type="Proteomes" id="UP000299102"/>
    </source>
</evidence>
<dbReference type="AlphaFoldDB" id="A0A4C1UHB5"/>
<dbReference type="Proteomes" id="UP000299102">
    <property type="component" value="Unassembled WGS sequence"/>
</dbReference>